<dbReference type="EMBL" id="CP140152">
    <property type="protein sequence ID" value="WQH05215.1"/>
    <property type="molecule type" value="Genomic_DNA"/>
</dbReference>
<name>A0ABZ0XZL2_9BURK</name>
<proteinExistence type="predicted"/>
<sequence>MDDHTFHAGELAVQQRAGQRHIAEQRTGMVSATVMAGARPFIAGQFMVVLASADSAGRMWSSLLFGQPGFAHAEGDAVLIEAPAAARDAADPLWANLVVGGQLGMLFIDLGKRRRYRVNGVVRHLNGRHVEVDVREAYPNCPQYIQRRQLRQRSDPRLPVQAELAVRGTTLGGTVAEIVRQADTVFVASHHADSGADASHRGGNRGFVQLLDDSTLRIPDYHGNSLFNTLGNFAVDPHAGLIIPDFEQGRLLQLTGTVTLQWHELAPGHLDGDTGRSLDFKVEQWLLRDMPLALEWEYLDASPFNPGIVQKV</sequence>
<keyword evidence="2" id="KW-1185">Reference proteome</keyword>
<dbReference type="PANTHER" id="PTHR42815">
    <property type="entry name" value="FAD-BINDING, PUTATIVE (AFU_ORTHOLOGUE AFUA_6G07600)-RELATED"/>
    <property type="match status" value="1"/>
</dbReference>
<dbReference type="GeneID" id="43165917"/>
<dbReference type="Proteomes" id="UP001326110">
    <property type="component" value="Chromosome"/>
</dbReference>
<reference evidence="1 2" key="1">
    <citation type="submission" date="2023-11" db="EMBL/GenBank/DDBJ databases">
        <title>MicrobeMod: A computational toolkit for identifying prokaryotic methylation and restriction-modification with nanopore sequencing.</title>
        <authorList>
            <person name="Crits-Christoph A."/>
            <person name="Kang S.C."/>
            <person name="Lee H."/>
            <person name="Ostrov N."/>
        </authorList>
    </citation>
    <scope>NUCLEOTIDE SEQUENCE [LARGE SCALE GENOMIC DNA]</scope>
    <source>
        <strain evidence="1 2">ATCC 25935</strain>
    </source>
</reference>
<dbReference type="PANTHER" id="PTHR42815:SF2">
    <property type="entry name" value="FAD-BINDING, PUTATIVE (AFU_ORTHOLOGUE AFUA_6G07600)-RELATED"/>
    <property type="match status" value="1"/>
</dbReference>
<dbReference type="InterPro" id="IPR012349">
    <property type="entry name" value="Split_barrel_FMN-bd"/>
</dbReference>
<protein>
    <submittedName>
        <fullName evidence="1">Pyridoxamine 5'-phosphate oxidase family protein</fullName>
    </submittedName>
</protein>
<dbReference type="Gene3D" id="2.30.110.10">
    <property type="entry name" value="Electron Transport, Fmn-binding Protein, Chain A"/>
    <property type="match status" value="1"/>
</dbReference>
<evidence type="ECO:0000313" key="2">
    <source>
        <dbReference type="Proteomes" id="UP001326110"/>
    </source>
</evidence>
<accession>A0ABZ0XZL2</accession>
<organism evidence="1 2">
    <name type="scientific">Duganella zoogloeoides</name>
    <dbReference type="NCBI Taxonomy" id="75659"/>
    <lineage>
        <taxon>Bacteria</taxon>
        <taxon>Pseudomonadati</taxon>
        <taxon>Pseudomonadota</taxon>
        <taxon>Betaproteobacteria</taxon>
        <taxon>Burkholderiales</taxon>
        <taxon>Oxalobacteraceae</taxon>
        <taxon>Telluria group</taxon>
        <taxon>Duganella</taxon>
    </lineage>
</organism>
<dbReference type="SUPFAM" id="SSF50475">
    <property type="entry name" value="FMN-binding split barrel"/>
    <property type="match status" value="1"/>
</dbReference>
<evidence type="ECO:0000313" key="1">
    <source>
        <dbReference type="EMBL" id="WQH05215.1"/>
    </source>
</evidence>
<dbReference type="RefSeq" id="WP_019924381.1">
    <property type="nucleotide sequence ID" value="NZ_CP140152.1"/>
</dbReference>
<gene>
    <name evidence="1" type="ORF">SR858_02475</name>
</gene>